<comment type="caution">
    <text evidence="1">The sequence shown here is derived from an EMBL/GenBank/DDBJ whole genome shotgun (WGS) entry which is preliminary data.</text>
</comment>
<name>A0ABP0HIS1_9DINO</name>
<evidence type="ECO:0000313" key="2">
    <source>
        <dbReference type="Proteomes" id="UP001642484"/>
    </source>
</evidence>
<protein>
    <submittedName>
        <fullName evidence="1">Uncharacterized protein</fullName>
    </submittedName>
</protein>
<dbReference type="Proteomes" id="UP001642484">
    <property type="component" value="Unassembled WGS sequence"/>
</dbReference>
<dbReference type="EMBL" id="CAXAMN010000681">
    <property type="protein sequence ID" value="CAK8990115.1"/>
    <property type="molecule type" value="Genomic_DNA"/>
</dbReference>
<organism evidence="1 2">
    <name type="scientific">Durusdinium trenchii</name>
    <dbReference type="NCBI Taxonomy" id="1381693"/>
    <lineage>
        <taxon>Eukaryota</taxon>
        <taxon>Sar</taxon>
        <taxon>Alveolata</taxon>
        <taxon>Dinophyceae</taxon>
        <taxon>Suessiales</taxon>
        <taxon>Symbiodiniaceae</taxon>
        <taxon>Durusdinium</taxon>
    </lineage>
</organism>
<keyword evidence="2" id="KW-1185">Reference proteome</keyword>
<sequence length="274" mass="31189">MPKSVALPWRWQPPQRPSPLCALHCHDQQCLRTLNRHLSTRHLQGNTWLMKRSFCVKAPFRSRPRSSYSSPKSSWSQRRRRRSFLGTAPCWRRTFVLWGHTSGRWTRRHFMDSAMPSISSNLSLMPLHSSTTSGVDKLAAAHHWKRLIHQDASSDAELVFGEPTGLQFENPPQACSLTFNDKGQVTKFTIGYVMDRMVGNTGGMGGFFGVLWRIGKGFPFSEGQPYAPSTGYWLFAQVNRLFAQLRILLAKDEAEKRRLKEAMIDVPAGNLEVS</sequence>
<proteinExistence type="predicted"/>
<gene>
    <name evidence="1" type="ORF">CCMP2556_LOCUS1927</name>
</gene>
<reference evidence="1 2" key="1">
    <citation type="submission" date="2024-02" db="EMBL/GenBank/DDBJ databases">
        <authorList>
            <person name="Chen Y."/>
            <person name="Shah S."/>
            <person name="Dougan E. K."/>
            <person name="Thang M."/>
            <person name="Chan C."/>
        </authorList>
    </citation>
    <scope>NUCLEOTIDE SEQUENCE [LARGE SCALE GENOMIC DNA]</scope>
</reference>
<evidence type="ECO:0000313" key="1">
    <source>
        <dbReference type="EMBL" id="CAK8990115.1"/>
    </source>
</evidence>
<accession>A0ABP0HIS1</accession>